<comment type="caution">
    <text evidence="1">The sequence shown here is derived from an EMBL/GenBank/DDBJ whole genome shotgun (WGS) entry which is preliminary data.</text>
</comment>
<dbReference type="PANTHER" id="PTHR36071">
    <property type="entry name" value="DNA DOUBLE-STRAND BREAK REPAIR PROTEIN"/>
    <property type="match status" value="1"/>
</dbReference>
<dbReference type="Proteomes" id="UP001318860">
    <property type="component" value="Unassembled WGS sequence"/>
</dbReference>
<accession>A0ABR0X9Y6</accession>
<gene>
    <name evidence="1" type="ORF">DH2020_010264</name>
</gene>
<protein>
    <submittedName>
        <fullName evidence="1">Uncharacterized protein</fullName>
    </submittedName>
</protein>
<dbReference type="PANTHER" id="PTHR36071:SF1">
    <property type="entry name" value="DNA DOUBLE-STRAND BREAK REPAIR PROTEIN"/>
    <property type="match status" value="1"/>
</dbReference>
<name>A0ABR0X9Y6_REHGL</name>
<evidence type="ECO:0000313" key="2">
    <source>
        <dbReference type="Proteomes" id="UP001318860"/>
    </source>
</evidence>
<organism evidence="1 2">
    <name type="scientific">Rehmannia glutinosa</name>
    <name type="common">Chinese foxglove</name>
    <dbReference type="NCBI Taxonomy" id="99300"/>
    <lineage>
        <taxon>Eukaryota</taxon>
        <taxon>Viridiplantae</taxon>
        <taxon>Streptophyta</taxon>
        <taxon>Embryophyta</taxon>
        <taxon>Tracheophyta</taxon>
        <taxon>Spermatophyta</taxon>
        <taxon>Magnoliopsida</taxon>
        <taxon>eudicotyledons</taxon>
        <taxon>Gunneridae</taxon>
        <taxon>Pentapetalae</taxon>
        <taxon>asterids</taxon>
        <taxon>lamiids</taxon>
        <taxon>Lamiales</taxon>
        <taxon>Orobanchaceae</taxon>
        <taxon>Rehmannieae</taxon>
        <taxon>Rehmannia</taxon>
    </lineage>
</organism>
<sequence length="442" mass="49190">MGFGAHNCVKESHCAPEDELVFNSRDCFQDICFLLDDMTNKGLCSFVKILTGGMIKFEKTNWSMKRAIKELLPKVIADKNDISKMKLKQLFQLLKDPKNFCGNQVACSTAFEAYRAAAIKVLDGLEDFPVRALSAMLRKLRGVRGYIPSLNPPRSGRARDNLINLVRKMCMKMLLDHGEVDEPAEGLAGALGVAGLTLKLIMNSPAKLSLIELKKVQVLLDPDFKLSDRSLRSAVRNLLTDYMYECSDMDKVPDCLVGILDIINRRSQLPSRKKNSSSESHSSPQELMKEVMQKEVEYVLTISAQAKEVVLDLLPEHEFDEDFAHAYVEDFEGSDALCISDDDEQVGEHCEFHFCNSYGQTESIGETMPVELNSPSPASKRDACSPLCFPNSRLDVPPESMHISKMDSDESGGFVHSVSCKKSNVLDGQCSTGNIHQDFLAN</sequence>
<dbReference type="EMBL" id="JABTTQ020000005">
    <property type="protein sequence ID" value="KAK6156016.1"/>
    <property type="molecule type" value="Genomic_DNA"/>
</dbReference>
<reference evidence="1 2" key="1">
    <citation type="journal article" date="2021" name="Comput. Struct. Biotechnol. J.">
        <title>De novo genome assembly of the potent medicinal plant Rehmannia glutinosa using nanopore technology.</title>
        <authorList>
            <person name="Ma L."/>
            <person name="Dong C."/>
            <person name="Song C."/>
            <person name="Wang X."/>
            <person name="Zheng X."/>
            <person name="Niu Y."/>
            <person name="Chen S."/>
            <person name="Feng W."/>
        </authorList>
    </citation>
    <scope>NUCLEOTIDE SEQUENCE [LARGE SCALE GENOMIC DNA]</scope>
    <source>
        <strain evidence="1">DH-2019</strain>
    </source>
</reference>
<proteinExistence type="predicted"/>
<evidence type="ECO:0000313" key="1">
    <source>
        <dbReference type="EMBL" id="KAK6156016.1"/>
    </source>
</evidence>
<keyword evidence="2" id="KW-1185">Reference proteome</keyword>